<name>A0A382XP01_9ZZZZ</name>
<gene>
    <name evidence="1" type="ORF">METZ01_LOCUS424995</name>
</gene>
<organism evidence="1">
    <name type="scientific">marine metagenome</name>
    <dbReference type="NCBI Taxonomy" id="408172"/>
    <lineage>
        <taxon>unclassified sequences</taxon>
        <taxon>metagenomes</taxon>
        <taxon>ecological metagenomes</taxon>
    </lineage>
</organism>
<protein>
    <submittedName>
        <fullName evidence="1">Uncharacterized protein</fullName>
    </submittedName>
</protein>
<accession>A0A382XP01</accession>
<evidence type="ECO:0000313" key="1">
    <source>
        <dbReference type="EMBL" id="SVD72141.1"/>
    </source>
</evidence>
<proteinExistence type="predicted"/>
<dbReference type="AlphaFoldDB" id="A0A382XP01"/>
<reference evidence="1" key="1">
    <citation type="submission" date="2018-05" db="EMBL/GenBank/DDBJ databases">
        <authorList>
            <person name="Lanie J.A."/>
            <person name="Ng W.-L."/>
            <person name="Kazmierczak K.M."/>
            <person name="Andrzejewski T.M."/>
            <person name="Davidsen T.M."/>
            <person name="Wayne K.J."/>
            <person name="Tettelin H."/>
            <person name="Glass J.I."/>
            <person name="Rusch D."/>
            <person name="Podicherti R."/>
            <person name="Tsui H.-C.T."/>
            <person name="Winkler M.E."/>
        </authorList>
    </citation>
    <scope>NUCLEOTIDE SEQUENCE</scope>
</reference>
<dbReference type="EMBL" id="UINC01168879">
    <property type="protein sequence ID" value="SVD72141.1"/>
    <property type="molecule type" value="Genomic_DNA"/>
</dbReference>
<sequence length="95" mass="11177">MTLYAKIHKAIHAETLERMTAEMTRSVAKRAEDREHIWFKDRVVDNMVRNVMDSDLGDTDINDCQMIFYRFIEGTLQAMGHKMLDRYLGHGKEDN</sequence>